<dbReference type="AlphaFoldDB" id="A0A9X1TYD4"/>
<evidence type="ECO:0000256" key="3">
    <source>
        <dbReference type="ARBA" id="ARBA00022448"/>
    </source>
</evidence>
<keyword evidence="3" id="KW-0813">Transport</keyword>
<organism evidence="9 10">
    <name type="scientific">Corynebacterium uropygiale</name>
    <dbReference type="NCBI Taxonomy" id="1775911"/>
    <lineage>
        <taxon>Bacteria</taxon>
        <taxon>Bacillati</taxon>
        <taxon>Actinomycetota</taxon>
        <taxon>Actinomycetes</taxon>
        <taxon>Mycobacteriales</taxon>
        <taxon>Corynebacteriaceae</taxon>
        <taxon>Corynebacterium</taxon>
    </lineage>
</organism>
<dbReference type="GO" id="GO:0015104">
    <property type="term" value="F:antimonite transmembrane transporter activity"/>
    <property type="evidence" value="ECO:0007669"/>
    <property type="project" value="TreeGrafter"/>
</dbReference>
<feature type="transmembrane region" description="Helical" evidence="8">
    <location>
        <begin position="190"/>
        <end position="209"/>
    </location>
</feature>
<dbReference type="Gene3D" id="1.20.1530.20">
    <property type="match status" value="1"/>
</dbReference>
<comment type="similarity">
    <text evidence="2">Belongs to the arsenical resistance-3 (ACR3) (TC 2.A.59) family.</text>
</comment>
<dbReference type="EMBL" id="JAKGSI010000004">
    <property type="protein sequence ID" value="MCF4007175.1"/>
    <property type="molecule type" value="Genomic_DNA"/>
</dbReference>
<sequence length="328" mass="35177">MLALLQPLAMVLGCLVGWFSPAAAGVAGKLVDPLILLLVLSLFACLPRRPRDDASPAAHRPRPRIMLIAWVGNFVLIPIVAALASLALWRAEADIRLGVAIYMLSPCTDWFLGYTRLARGDTATGAALIPINMVTQLLLYPVWLFLFGGLSVGTILGEILPTLGEWFVLPAVIGLGLRLIPGVGRVADRLVPWILAALVCCVIAANAEIILQHPALFGLVLGVVFCFFVLMYQLGKASFRALRVDYPAEALLTMTTSARNAPLMLGLTTALLPDRPLAHAALILGMLVEFPHLAVITRLLLRRRPGSEARSAAENLPRGGISAAQAPR</sequence>
<keyword evidence="5 8" id="KW-0812">Transmembrane</keyword>
<protein>
    <submittedName>
        <fullName evidence="9">Symporter</fullName>
    </submittedName>
</protein>
<evidence type="ECO:0000256" key="7">
    <source>
        <dbReference type="ARBA" id="ARBA00023136"/>
    </source>
</evidence>
<evidence type="ECO:0000256" key="5">
    <source>
        <dbReference type="ARBA" id="ARBA00022692"/>
    </source>
</evidence>
<keyword evidence="7 8" id="KW-0472">Membrane</keyword>
<keyword evidence="6 8" id="KW-1133">Transmembrane helix</keyword>
<proteinExistence type="inferred from homology"/>
<feature type="transmembrane region" description="Helical" evidence="8">
    <location>
        <begin position="126"/>
        <end position="146"/>
    </location>
</feature>
<evidence type="ECO:0000256" key="2">
    <source>
        <dbReference type="ARBA" id="ARBA00010110"/>
    </source>
</evidence>
<dbReference type="InterPro" id="IPR004706">
    <property type="entry name" value="Arsenical-R_Acr3"/>
</dbReference>
<evidence type="ECO:0000313" key="10">
    <source>
        <dbReference type="Proteomes" id="UP001139336"/>
    </source>
</evidence>
<name>A0A9X1TYD4_9CORY</name>
<accession>A0A9X1TYD4</accession>
<evidence type="ECO:0000256" key="8">
    <source>
        <dbReference type="SAM" id="Phobius"/>
    </source>
</evidence>
<gene>
    <name evidence="9" type="ORF">L1O03_08315</name>
</gene>
<feature type="transmembrane region" description="Helical" evidence="8">
    <location>
        <begin position="67"/>
        <end position="89"/>
    </location>
</feature>
<dbReference type="PANTHER" id="PTHR43057:SF1">
    <property type="entry name" value="ARSENICAL-RESISTANCE PROTEIN 3"/>
    <property type="match status" value="1"/>
</dbReference>
<reference evidence="9" key="1">
    <citation type="submission" date="2022-01" db="EMBL/GenBank/DDBJ databases">
        <title>Corynebacterium sp. nov isolated from isolated from the feces of the greater white-fronted geese (Anser albifrons) at Poyang Lake, PR China.</title>
        <authorList>
            <person name="Liu Q."/>
        </authorList>
    </citation>
    <scope>NUCLEOTIDE SEQUENCE</scope>
    <source>
        <strain evidence="9">JCM 32435</strain>
    </source>
</reference>
<dbReference type="GO" id="GO:0005886">
    <property type="term" value="C:plasma membrane"/>
    <property type="evidence" value="ECO:0007669"/>
    <property type="project" value="UniProtKB-SubCell"/>
</dbReference>
<evidence type="ECO:0000256" key="6">
    <source>
        <dbReference type="ARBA" id="ARBA00022989"/>
    </source>
</evidence>
<comment type="caution">
    <text evidence="9">The sequence shown here is derived from an EMBL/GenBank/DDBJ whole genome shotgun (WGS) entry which is preliminary data.</text>
</comment>
<feature type="transmembrane region" description="Helical" evidence="8">
    <location>
        <begin position="95"/>
        <end position="114"/>
    </location>
</feature>
<evidence type="ECO:0000256" key="1">
    <source>
        <dbReference type="ARBA" id="ARBA00004651"/>
    </source>
</evidence>
<dbReference type="InterPro" id="IPR038770">
    <property type="entry name" value="Na+/solute_symporter_sf"/>
</dbReference>
<dbReference type="Pfam" id="PF01758">
    <property type="entry name" value="SBF"/>
    <property type="match status" value="1"/>
</dbReference>
<evidence type="ECO:0000313" key="9">
    <source>
        <dbReference type="EMBL" id="MCF4007175.1"/>
    </source>
</evidence>
<dbReference type="InterPro" id="IPR002657">
    <property type="entry name" value="BilAc:Na_symport/Acr3"/>
</dbReference>
<keyword evidence="4" id="KW-1003">Cell membrane</keyword>
<keyword evidence="10" id="KW-1185">Reference proteome</keyword>
<dbReference type="GO" id="GO:0015297">
    <property type="term" value="F:antiporter activity"/>
    <property type="evidence" value="ECO:0007669"/>
    <property type="project" value="InterPro"/>
</dbReference>
<dbReference type="Proteomes" id="UP001139336">
    <property type="component" value="Unassembled WGS sequence"/>
</dbReference>
<feature type="transmembrane region" description="Helical" evidence="8">
    <location>
        <begin position="166"/>
        <end position="183"/>
    </location>
</feature>
<evidence type="ECO:0000256" key="4">
    <source>
        <dbReference type="ARBA" id="ARBA00022475"/>
    </source>
</evidence>
<feature type="transmembrane region" description="Helical" evidence="8">
    <location>
        <begin position="27"/>
        <end position="46"/>
    </location>
</feature>
<comment type="subcellular location">
    <subcellularLocation>
        <location evidence="1">Cell membrane</location>
        <topology evidence="1">Multi-pass membrane protein</topology>
    </subcellularLocation>
</comment>
<dbReference type="RefSeq" id="WP_236119316.1">
    <property type="nucleotide sequence ID" value="NZ_JAKGSI010000004.1"/>
</dbReference>
<dbReference type="PANTHER" id="PTHR43057">
    <property type="entry name" value="ARSENITE EFFLUX TRANSPORTER"/>
    <property type="match status" value="1"/>
</dbReference>
<dbReference type="GO" id="GO:0015105">
    <property type="term" value="F:arsenite transmembrane transporter activity"/>
    <property type="evidence" value="ECO:0007669"/>
    <property type="project" value="TreeGrafter"/>
</dbReference>
<feature type="transmembrane region" description="Helical" evidence="8">
    <location>
        <begin position="215"/>
        <end position="234"/>
    </location>
</feature>